<evidence type="ECO:0000313" key="2">
    <source>
        <dbReference type="Proteomes" id="UP000199251"/>
    </source>
</evidence>
<organism evidence="1 2">
    <name type="scientific">Mycobacterium lentiflavum</name>
    <dbReference type="NCBI Taxonomy" id="141349"/>
    <lineage>
        <taxon>Bacteria</taxon>
        <taxon>Bacillati</taxon>
        <taxon>Actinomycetota</taxon>
        <taxon>Actinomycetes</taxon>
        <taxon>Mycobacteriales</taxon>
        <taxon>Mycobacteriaceae</taxon>
        <taxon>Mycobacterium</taxon>
        <taxon>Mycobacterium simiae complex</taxon>
    </lineage>
</organism>
<accession>A0A0E3WE65</accession>
<dbReference type="Proteomes" id="UP000199251">
    <property type="component" value="Unassembled WGS sequence"/>
</dbReference>
<protein>
    <submittedName>
        <fullName evidence="1">Uncharacterized protein</fullName>
    </submittedName>
</protein>
<gene>
    <name evidence="1" type="ORF">BN1232_05933</name>
</gene>
<dbReference type="STRING" id="141349.BN1232_05933"/>
<name>A0A0E3WE65_MYCLN</name>
<sequence>MTVNNADTLSYVVTAQPMKRRLESAARSPAKP</sequence>
<dbReference type="EMBL" id="CTEE01000002">
    <property type="protein sequence ID" value="CQD23921.1"/>
    <property type="molecule type" value="Genomic_DNA"/>
</dbReference>
<dbReference type="AlphaFoldDB" id="A0A0E3WE65"/>
<reference evidence="1 2" key="1">
    <citation type="submission" date="2015-03" db="EMBL/GenBank/DDBJ databases">
        <authorList>
            <person name="Urmite Genomes"/>
        </authorList>
    </citation>
    <scope>NUCLEOTIDE SEQUENCE [LARGE SCALE GENOMIC DNA]</scope>
    <source>
        <strain evidence="1 2">CSUR P1491</strain>
    </source>
</reference>
<proteinExistence type="predicted"/>
<evidence type="ECO:0000313" key="1">
    <source>
        <dbReference type="EMBL" id="CQD23921.1"/>
    </source>
</evidence>